<evidence type="ECO:0000313" key="3">
    <source>
        <dbReference type="Proteomes" id="UP001500466"/>
    </source>
</evidence>
<evidence type="ECO:0000256" key="1">
    <source>
        <dbReference type="SAM" id="MobiDB-lite"/>
    </source>
</evidence>
<evidence type="ECO:0008006" key="4">
    <source>
        <dbReference type="Google" id="ProtNLM"/>
    </source>
</evidence>
<dbReference type="Proteomes" id="UP001500466">
    <property type="component" value="Unassembled WGS sequence"/>
</dbReference>
<sequence length="105" mass="10596">MVLPAPAAAAGIAGDAAAGSRCFISGSKTATADSATTTTRSGAPSRSRPERSRAQVSVAPGFAASAGLVRAPGRTSITIDRRHVRLLTPCKTETDDDICISVNVA</sequence>
<dbReference type="EMBL" id="BAABHS010000034">
    <property type="protein sequence ID" value="GAA4987740.1"/>
    <property type="molecule type" value="Genomic_DNA"/>
</dbReference>
<feature type="compositionally biased region" description="Low complexity" evidence="1">
    <location>
        <begin position="28"/>
        <end position="46"/>
    </location>
</feature>
<feature type="region of interest" description="Disordered" evidence="1">
    <location>
        <begin position="28"/>
        <end position="56"/>
    </location>
</feature>
<proteinExistence type="predicted"/>
<reference evidence="3" key="1">
    <citation type="journal article" date="2019" name="Int. J. Syst. Evol. Microbiol.">
        <title>The Global Catalogue of Microorganisms (GCM) 10K type strain sequencing project: providing services to taxonomists for standard genome sequencing and annotation.</title>
        <authorList>
            <consortium name="The Broad Institute Genomics Platform"/>
            <consortium name="The Broad Institute Genome Sequencing Center for Infectious Disease"/>
            <person name="Wu L."/>
            <person name="Ma J."/>
        </authorList>
    </citation>
    <scope>NUCLEOTIDE SEQUENCE [LARGE SCALE GENOMIC DNA]</scope>
    <source>
        <strain evidence="3">JCM 17986</strain>
    </source>
</reference>
<accession>A0ABP9I5C2</accession>
<comment type="caution">
    <text evidence="2">The sequence shown here is derived from an EMBL/GenBank/DDBJ whole genome shotgun (WGS) entry which is preliminary data.</text>
</comment>
<gene>
    <name evidence="2" type="ORF">GCM10023205_68230</name>
</gene>
<protein>
    <recommendedName>
        <fullName evidence="4">Secreted protein</fullName>
    </recommendedName>
</protein>
<name>A0ABP9I5C2_9ACTN</name>
<keyword evidence="3" id="KW-1185">Reference proteome</keyword>
<evidence type="ECO:0000313" key="2">
    <source>
        <dbReference type="EMBL" id="GAA4987740.1"/>
    </source>
</evidence>
<organism evidence="2 3">
    <name type="scientific">Yinghuangia aomiensis</name>
    <dbReference type="NCBI Taxonomy" id="676205"/>
    <lineage>
        <taxon>Bacteria</taxon>
        <taxon>Bacillati</taxon>
        <taxon>Actinomycetota</taxon>
        <taxon>Actinomycetes</taxon>
        <taxon>Kitasatosporales</taxon>
        <taxon>Streptomycetaceae</taxon>
        <taxon>Yinghuangia</taxon>
    </lineage>
</organism>